<evidence type="ECO:0000313" key="8">
    <source>
        <dbReference type="Proteomes" id="UP001430804"/>
    </source>
</evidence>
<dbReference type="Pfam" id="PF03631">
    <property type="entry name" value="Virul_fac_BrkB"/>
    <property type="match status" value="1"/>
</dbReference>
<evidence type="ECO:0000313" key="7">
    <source>
        <dbReference type="EMBL" id="MBW3096506.1"/>
    </source>
</evidence>
<name>A0ABS6WKM7_9HYPH</name>
<protein>
    <submittedName>
        <fullName evidence="7">YihY/virulence factor BrkB family protein</fullName>
    </submittedName>
</protein>
<feature type="transmembrane region" description="Helical" evidence="6">
    <location>
        <begin position="31"/>
        <end position="54"/>
    </location>
</feature>
<evidence type="ECO:0000256" key="6">
    <source>
        <dbReference type="SAM" id="Phobius"/>
    </source>
</evidence>
<evidence type="ECO:0000256" key="4">
    <source>
        <dbReference type="ARBA" id="ARBA00022989"/>
    </source>
</evidence>
<feature type="transmembrane region" description="Helical" evidence="6">
    <location>
        <begin position="240"/>
        <end position="268"/>
    </location>
</feature>
<evidence type="ECO:0000256" key="5">
    <source>
        <dbReference type="ARBA" id="ARBA00023136"/>
    </source>
</evidence>
<dbReference type="PANTHER" id="PTHR30213">
    <property type="entry name" value="INNER MEMBRANE PROTEIN YHJD"/>
    <property type="match status" value="1"/>
</dbReference>
<proteinExistence type="predicted"/>
<organism evidence="7 8">
    <name type="scientific">Pseudohoeflea coraliihabitans</name>
    <dbReference type="NCBI Taxonomy" id="2860393"/>
    <lineage>
        <taxon>Bacteria</taxon>
        <taxon>Pseudomonadati</taxon>
        <taxon>Pseudomonadota</taxon>
        <taxon>Alphaproteobacteria</taxon>
        <taxon>Hyphomicrobiales</taxon>
        <taxon>Rhizobiaceae</taxon>
        <taxon>Pseudohoeflea</taxon>
    </lineage>
</organism>
<evidence type="ECO:0000256" key="3">
    <source>
        <dbReference type="ARBA" id="ARBA00022692"/>
    </source>
</evidence>
<keyword evidence="8" id="KW-1185">Reference proteome</keyword>
<keyword evidence="2" id="KW-1003">Cell membrane</keyword>
<feature type="transmembrane region" description="Helical" evidence="6">
    <location>
        <begin position="203"/>
        <end position="228"/>
    </location>
</feature>
<dbReference type="RefSeq" id="WP_219200220.1">
    <property type="nucleotide sequence ID" value="NZ_JAHWQX010000001.1"/>
</dbReference>
<keyword evidence="5 6" id="KW-0472">Membrane</keyword>
<reference evidence="7" key="1">
    <citation type="submission" date="2021-07" db="EMBL/GenBank/DDBJ databases">
        <title>Pseudohoeflea marina sp. nov. a polyhydroxyalcanoate-producing bacterium.</title>
        <authorList>
            <person name="Zheng W."/>
            <person name="Yu S."/>
            <person name="Huang Y."/>
        </authorList>
    </citation>
    <scope>NUCLEOTIDE SEQUENCE</scope>
    <source>
        <strain evidence="7">DP4N28-3</strain>
    </source>
</reference>
<dbReference type="EMBL" id="JAHWQX010000001">
    <property type="protein sequence ID" value="MBW3096506.1"/>
    <property type="molecule type" value="Genomic_DNA"/>
</dbReference>
<keyword evidence="3 6" id="KW-0812">Transmembrane</keyword>
<gene>
    <name evidence="7" type="ORF">KY465_04370</name>
</gene>
<evidence type="ECO:0000256" key="2">
    <source>
        <dbReference type="ARBA" id="ARBA00022475"/>
    </source>
</evidence>
<dbReference type="Proteomes" id="UP001430804">
    <property type="component" value="Unassembled WGS sequence"/>
</dbReference>
<dbReference type="InterPro" id="IPR017039">
    <property type="entry name" value="Virul_fac_BrkB"/>
</dbReference>
<dbReference type="PIRSF" id="PIRSF035875">
    <property type="entry name" value="RNase_BN"/>
    <property type="match status" value="1"/>
</dbReference>
<feature type="transmembrane region" description="Helical" evidence="6">
    <location>
        <begin position="88"/>
        <end position="108"/>
    </location>
</feature>
<comment type="caution">
    <text evidence="7">The sequence shown here is derived from an EMBL/GenBank/DDBJ whole genome shotgun (WGS) entry which is preliminary data.</text>
</comment>
<accession>A0ABS6WKM7</accession>
<evidence type="ECO:0000256" key="1">
    <source>
        <dbReference type="ARBA" id="ARBA00004651"/>
    </source>
</evidence>
<sequence>MKRTLSVIWDAIYHFNNDDGWAMASHVAMSVLLALFPFVIFGAALASFLGASAYSETVSHLIFDTWPAAIATPIANELVEVLTVDRGGLLTLSVLAALFFSANGVEALRMSLNRAYRMIDNRAWYLTRLQSVGFVIMAVLAVVAVSFLVVLGPVVVKLARQYFPLLEEIITAFDQWRIVIAIVVLVIGMIIAHKWLPAGERRVIDVLPGVIVTLVAWSAGALLFAWYLQALGTYVATYAGLASIVVALVFLNMIAVIFIFGAEVNAAIMKMRARARARKNQ</sequence>
<feature type="transmembrane region" description="Helical" evidence="6">
    <location>
        <begin position="176"/>
        <end position="196"/>
    </location>
</feature>
<comment type="subcellular location">
    <subcellularLocation>
        <location evidence="1">Cell membrane</location>
        <topology evidence="1">Multi-pass membrane protein</topology>
    </subcellularLocation>
</comment>
<keyword evidence="4 6" id="KW-1133">Transmembrane helix</keyword>
<dbReference type="PANTHER" id="PTHR30213:SF0">
    <property type="entry name" value="UPF0761 MEMBRANE PROTEIN YIHY"/>
    <property type="match status" value="1"/>
</dbReference>
<feature type="transmembrane region" description="Helical" evidence="6">
    <location>
        <begin position="129"/>
        <end position="156"/>
    </location>
</feature>